<dbReference type="PANTHER" id="PTHR33217">
    <property type="entry name" value="TRANSPOSASE FOR INSERTION SEQUENCE ELEMENT IS1081"/>
    <property type="match status" value="1"/>
</dbReference>
<dbReference type="STRING" id="592010.GCWU000182_001137"/>
<evidence type="ECO:0000256" key="6">
    <source>
        <dbReference type="RuleBase" id="RU365089"/>
    </source>
</evidence>
<dbReference type="InterPro" id="IPR001207">
    <property type="entry name" value="Transposase_mutator"/>
</dbReference>
<accession>W1Q319</accession>
<keyword evidence="3 6" id="KW-0815">Transposition</keyword>
<evidence type="ECO:0000313" key="8">
    <source>
        <dbReference type="Proteomes" id="UP000019050"/>
    </source>
</evidence>
<gene>
    <name evidence="7" type="ORF">GCWU000182_001137</name>
</gene>
<evidence type="ECO:0000256" key="5">
    <source>
        <dbReference type="ARBA" id="ARBA00023172"/>
    </source>
</evidence>
<organism evidence="7 8">
    <name type="scientific">Abiotrophia defectiva ATCC 49176</name>
    <dbReference type="NCBI Taxonomy" id="592010"/>
    <lineage>
        <taxon>Bacteria</taxon>
        <taxon>Bacillati</taxon>
        <taxon>Bacillota</taxon>
        <taxon>Bacilli</taxon>
        <taxon>Lactobacillales</taxon>
        <taxon>Aerococcaceae</taxon>
        <taxon>Abiotrophia</taxon>
    </lineage>
</organism>
<dbReference type="RefSeq" id="WP_023391781.1">
    <property type="nucleotide sequence ID" value="NZ_KI535340.1"/>
</dbReference>
<evidence type="ECO:0000313" key="7">
    <source>
        <dbReference type="EMBL" id="ESK65506.1"/>
    </source>
</evidence>
<keyword evidence="6" id="KW-0814">Transposable element</keyword>
<keyword evidence="8" id="KW-1185">Reference proteome</keyword>
<protein>
    <recommendedName>
        <fullName evidence="6">Mutator family transposase</fullName>
    </recommendedName>
</protein>
<dbReference type="GO" id="GO:0004803">
    <property type="term" value="F:transposase activity"/>
    <property type="evidence" value="ECO:0007669"/>
    <property type="project" value="UniProtKB-UniRule"/>
</dbReference>
<dbReference type="OrthoDB" id="9779930at2"/>
<evidence type="ECO:0000256" key="4">
    <source>
        <dbReference type="ARBA" id="ARBA00023125"/>
    </source>
</evidence>
<evidence type="ECO:0000256" key="2">
    <source>
        <dbReference type="ARBA" id="ARBA00010961"/>
    </source>
</evidence>
<keyword evidence="4 6" id="KW-0238">DNA-binding</keyword>
<evidence type="ECO:0000256" key="1">
    <source>
        <dbReference type="ARBA" id="ARBA00002190"/>
    </source>
</evidence>
<dbReference type="GO" id="GO:0003677">
    <property type="term" value="F:DNA binding"/>
    <property type="evidence" value="ECO:0007669"/>
    <property type="project" value="UniProtKB-UniRule"/>
</dbReference>
<comment type="function">
    <text evidence="1 6">Required for the transposition of the insertion element.</text>
</comment>
<proteinExistence type="inferred from homology"/>
<keyword evidence="5 6" id="KW-0233">DNA recombination</keyword>
<dbReference type="GO" id="GO:0006313">
    <property type="term" value="P:DNA transposition"/>
    <property type="evidence" value="ECO:0007669"/>
    <property type="project" value="UniProtKB-UniRule"/>
</dbReference>
<reference evidence="7" key="1">
    <citation type="submission" date="2013-06" db="EMBL/GenBank/DDBJ databases">
        <authorList>
            <person name="Weinstock G."/>
            <person name="Sodergren E."/>
            <person name="Clifton S."/>
            <person name="Fulton L."/>
            <person name="Fulton B."/>
            <person name="Courtney L."/>
            <person name="Fronick C."/>
            <person name="Harrison M."/>
            <person name="Strong C."/>
            <person name="Farmer C."/>
            <person name="Delahaunty K."/>
            <person name="Markovic C."/>
            <person name="Hall O."/>
            <person name="Minx P."/>
            <person name="Tomlinson C."/>
            <person name="Mitreva M."/>
            <person name="Nelson J."/>
            <person name="Hou S."/>
            <person name="Wollam A."/>
            <person name="Pepin K.H."/>
            <person name="Johnson M."/>
            <person name="Bhonagiri V."/>
            <person name="Nash W.E."/>
            <person name="Warren W."/>
            <person name="Chinwalla A."/>
            <person name="Mardis E.R."/>
            <person name="Wilson R.K."/>
        </authorList>
    </citation>
    <scope>NUCLEOTIDE SEQUENCE [LARGE SCALE GENOMIC DNA]</scope>
    <source>
        <strain evidence="7">ATCC 49176</strain>
    </source>
</reference>
<comment type="caution">
    <text evidence="7">The sequence shown here is derived from an EMBL/GenBank/DDBJ whole genome shotgun (WGS) entry which is preliminary data.</text>
</comment>
<comment type="similarity">
    <text evidence="2 6">Belongs to the transposase mutator family.</text>
</comment>
<dbReference type="AlphaFoldDB" id="W1Q319"/>
<dbReference type="Proteomes" id="UP000019050">
    <property type="component" value="Unassembled WGS sequence"/>
</dbReference>
<dbReference type="Pfam" id="PF00872">
    <property type="entry name" value="Transposase_mut"/>
    <property type="match status" value="1"/>
</dbReference>
<dbReference type="PANTHER" id="PTHR33217:SF7">
    <property type="entry name" value="TRANSPOSASE FOR INSERTION SEQUENCE ELEMENT IS1081"/>
    <property type="match status" value="1"/>
</dbReference>
<dbReference type="HOGENOM" id="CLU_036805_8_0_9"/>
<evidence type="ECO:0000256" key="3">
    <source>
        <dbReference type="ARBA" id="ARBA00022578"/>
    </source>
</evidence>
<sequence>MTYLNINLKLEELTEAVLNSDMNTLMKTLAITVFNAYMEEERHQFIQAAPHERSDQRQDYRNGYYERQWTLSIGTLKLQVPRTRSGEFKTELFERYQRNEQAFLLSMMEMVVNGVSTRKVTKIVQELCGETVSKSFVSDVMKRLDPEIEAFKNRTLTHSHFRYLYLDALYIKVREEGRVVSKAVYLAQGVNEANKREIIGFWVSEEESKEAWLTFLQSLRARGLSQPTLIISDAHSGLRAAIQHCFVGVPWQRCVFHFLSNIVETIPRKGSFEARAKLKAIFQAPTAEHARRLKEDFEATVADNPRYQKALKVLDEGFEDAVLFMMEPEIYHPNLRTTNSVERLNREIRRRDKVIGVYPNVASAERLIGAILIDLNDAWQANARPFLVNFTKRK</sequence>
<dbReference type="NCBIfam" id="NF033543">
    <property type="entry name" value="transpos_IS256"/>
    <property type="match status" value="1"/>
</dbReference>
<name>W1Q319_ABIDE</name>
<dbReference type="eggNOG" id="COG3328">
    <property type="taxonomic scope" value="Bacteria"/>
</dbReference>
<dbReference type="EMBL" id="ACIN03000009">
    <property type="protein sequence ID" value="ESK65506.1"/>
    <property type="molecule type" value="Genomic_DNA"/>
</dbReference>